<feature type="region of interest" description="Disordered" evidence="3">
    <location>
        <begin position="1"/>
        <end position="66"/>
    </location>
</feature>
<dbReference type="SUPFAM" id="SSF52821">
    <property type="entry name" value="Rhodanese/Cell cycle control phosphatase"/>
    <property type="match status" value="2"/>
</dbReference>
<dbReference type="EC" id="2.8.1.2" evidence="5"/>
<proteinExistence type="predicted"/>
<feature type="domain" description="Rhodanese" evidence="4">
    <location>
        <begin position="251"/>
        <end position="363"/>
    </location>
</feature>
<accession>A0A7W9N0Y1</accession>
<dbReference type="AlphaFoldDB" id="A0A7W9N0Y1"/>
<dbReference type="InterPro" id="IPR045078">
    <property type="entry name" value="TST/MPST-like"/>
</dbReference>
<dbReference type="InterPro" id="IPR001763">
    <property type="entry name" value="Rhodanese-like_dom"/>
</dbReference>
<keyword evidence="6" id="KW-1185">Reference proteome</keyword>
<sequence length="375" mass="38769">MHSESLDPSPVPDRHGSDPDRPDPLVVVDGAEGRVVPAPTADPSSTHDAGGDPASGGEGVDPAAAEPPTLVSVGVLADWLGLSPTEPLPEVPEAPAYAQPGRCRPRRLVLLDVRFRATGGGADHEAYLRGHLPGAVYVSLPSRLAGHAGPAAGRHPLPDPRQFAETVRMWGIDDGDTVVVYDDDRGLSAARAWWLLRHAGLRDSMLLDGGLAAWRAGGLPLQPGEVIPMPGSARTSWGRMPVVDTSGAEAMASGGLLLDARAAERYRGETEPIDPVAGHIPGARSLPTAGSLAEDGRLRPAEELAARFDAVGVDDETPVAVYCGSGVTAAHAVLTLAVAGRPGVALYPGSWSAWIQDPSNAVAVGPDPHGEPGRD</sequence>
<organism evidence="5 6">
    <name type="scientific">Micrococcus endophyticus</name>
    <dbReference type="NCBI Taxonomy" id="455343"/>
    <lineage>
        <taxon>Bacteria</taxon>
        <taxon>Bacillati</taxon>
        <taxon>Actinomycetota</taxon>
        <taxon>Actinomycetes</taxon>
        <taxon>Micrococcales</taxon>
        <taxon>Micrococcaceae</taxon>
        <taxon>Micrococcus</taxon>
    </lineage>
</organism>
<dbReference type="EC" id="2.8.1.1" evidence="5"/>
<dbReference type="SMART" id="SM00450">
    <property type="entry name" value="RHOD"/>
    <property type="match status" value="2"/>
</dbReference>
<dbReference type="PANTHER" id="PTHR11364">
    <property type="entry name" value="THIOSULFATE SULFERTANSFERASE"/>
    <property type="match status" value="1"/>
</dbReference>
<feature type="compositionally biased region" description="Basic and acidic residues" evidence="3">
    <location>
        <begin position="12"/>
        <end position="23"/>
    </location>
</feature>
<comment type="caution">
    <text evidence="5">The sequence shown here is derived from an EMBL/GenBank/DDBJ whole genome shotgun (WGS) entry which is preliminary data.</text>
</comment>
<feature type="domain" description="Rhodanese" evidence="4">
    <location>
        <begin position="104"/>
        <end position="223"/>
    </location>
</feature>
<dbReference type="RefSeq" id="WP_184171665.1">
    <property type="nucleotide sequence ID" value="NZ_BAABAG010000001.1"/>
</dbReference>
<evidence type="ECO:0000256" key="3">
    <source>
        <dbReference type="SAM" id="MobiDB-lite"/>
    </source>
</evidence>
<dbReference type="PROSITE" id="PS00380">
    <property type="entry name" value="RHODANESE_1"/>
    <property type="match status" value="1"/>
</dbReference>
<dbReference type="InterPro" id="IPR036873">
    <property type="entry name" value="Rhodanese-like_dom_sf"/>
</dbReference>
<dbReference type="CDD" id="cd01449">
    <property type="entry name" value="TST_Repeat_2"/>
    <property type="match status" value="1"/>
</dbReference>
<dbReference type="GO" id="GO:0016784">
    <property type="term" value="F:3-mercaptopyruvate sulfurtransferase activity"/>
    <property type="evidence" value="ECO:0007669"/>
    <property type="project" value="UniProtKB-EC"/>
</dbReference>
<reference evidence="5 6" key="1">
    <citation type="submission" date="2020-08" db="EMBL/GenBank/DDBJ databases">
        <title>Sequencing the genomes of 1000 actinobacteria strains.</title>
        <authorList>
            <person name="Klenk H.-P."/>
        </authorList>
    </citation>
    <scope>NUCLEOTIDE SEQUENCE [LARGE SCALE GENOMIC DNA]</scope>
    <source>
        <strain evidence="5 6">DSM 17945</strain>
    </source>
</reference>
<dbReference type="Gene3D" id="3.40.250.10">
    <property type="entry name" value="Rhodanese-like domain"/>
    <property type="match status" value="2"/>
</dbReference>
<evidence type="ECO:0000256" key="1">
    <source>
        <dbReference type="ARBA" id="ARBA00022679"/>
    </source>
</evidence>
<evidence type="ECO:0000256" key="2">
    <source>
        <dbReference type="ARBA" id="ARBA00022737"/>
    </source>
</evidence>
<dbReference type="Proteomes" id="UP000567246">
    <property type="component" value="Unassembled WGS sequence"/>
</dbReference>
<dbReference type="CDD" id="cd01448">
    <property type="entry name" value="TST_Repeat_1"/>
    <property type="match status" value="1"/>
</dbReference>
<evidence type="ECO:0000259" key="4">
    <source>
        <dbReference type="PROSITE" id="PS50206"/>
    </source>
</evidence>
<dbReference type="PROSITE" id="PS50206">
    <property type="entry name" value="RHODANESE_3"/>
    <property type="match status" value="2"/>
</dbReference>
<dbReference type="GO" id="GO:0004792">
    <property type="term" value="F:thiosulfate-cyanide sulfurtransferase activity"/>
    <property type="evidence" value="ECO:0007669"/>
    <property type="project" value="UniProtKB-EC"/>
</dbReference>
<keyword evidence="2" id="KW-0677">Repeat</keyword>
<protein>
    <submittedName>
        <fullName evidence="5">Thiosulfate/3-mercaptopyruvate sulfurtransferase</fullName>
        <ecNumber evidence="5">2.8.1.1</ecNumber>
        <ecNumber evidence="5">2.8.1.2</ecNumber>
    </submittedName>
</protein>
<dbReference type="EMBL" id="JACHMW010000001">
    <property type="protein sequence ID" value="MBB5848507.1"/>
    <property type="molecule type" value="Genomic_DNA"/>
</dbReference>
<dbReference type="PANTHER" id="PTHR11364:SF27">
    <property type="entry name" value="SULFURTRANSFERASE"/>
    <property type="match status" value="1"/>
</dbReference>
<gene>
    <name evidence="5" type="ORF">HDA33_001071</name>
</gene>
<keyword evidence="5" id="KW-0670">Pyruvate</keyword>
<keyword evidence="1 5" id="KW-0808">Transferase</keyword>
<dbReference type="Pfam" id="PF00581">
    <property type="entry name" value="Rhodanese"/>
    <property type="match status" value="2"/>
</dbReference>
<dbReference type="InterPro" id="IPR001307">
    <property type="entry name" value="Thiosulphate_STrfase_CS"/>
</dbReference>
<evidence type="ECO:0000313" key="5">
    <source>
        <dbReference type="EMBL" id="MBB5848507.1"/>
    </source>
</evidence>
<name>A0A7W9N0Y1_9MICC</name>
<evidence type="ECO:0000313" key="6">
    <source>
        <dbReference type="Proteomes" id="UP000567246"/>
    </source>
</evidence>